<dbReference type="InParanoid" id="A0A1I2BZH3"/>
<proteinExistence type="predicted"/>
<reference evidence="1 2" key="1">
    <citation type="submission" date="2016-10" db="EMBL/GenBank/DDBJ databases">
        <authorList>
            <person name="de Groot N.N."/>
        </authorList>
    </citation>
    <scope>NUCLEOTIDE SEQUENCE [LARGE SCALE GENOMIC DNA]</scope>
    <source>
        <strain evidence="1 2">DSM 19012</strain>
    </source>
</reference>
<dbReference type="AlphaFoldDB" id="A0A1I2BZH3"/>
<protein>
    <submittedName>
        <fullName evidence="1">Uncharacterized protein</fullName>
    </submittedName>
</protein>
<accession>A0A1I2BZH3</accession>
<keyword evidence="2" id="KW-1185">Reference proteome</keyword>
<evidence type="ECO:0000313" key="2">
    <source>
        <dbReference type="Proteomes" id="UP000181976"/>
    </source>
</evidence>
<organism evidence="1 2">
    <name type="scientific">Thermophagus xiamenensis</name>
    <dbReference type="NCBI Taxonomy" id="385682"/>
    <lineage>
        <taxon>Bacteria</taxon>
        <taxon>Pseudomonadati</taxon>
        <taxon>Bacteroidota</taxon>
        <taxon>Bacteroidia</taxon>
        <taxon>Marinilabiliales</taxon>
        <taxon>Marinilabiliaceae</taxon>
        <taxon>Thermophagus</taxon>
    </lineage>
</organism>
<evidence type="ECO:0000313" key="1">
    <source>
        <dbReference type="EMBL" id="SFE60873.1"/>
    </source>
</evidence>
<name>A0A1I2BZH3_9BACT</name>
<dbReference type="Proteomes" id="UP000181976">
    <property type="component" value="Unassembled WGS sequence"/>
</dbReference>
<dbReference type="EMBL" id="FONA01000014">
    <property type="protein sequence ID" value="SFE60873.1"/>
    <property type="molecule type" value="Genomic_DNA"/>
</dbReference>
<gene>
    <name evidence="1" type="ORF">SAMN05444380_11469</name>
</gene>
<sequence length="41" mass="4582">MRDLEVKGELADKTKDGVNKVVNILTLSHSTKCHGFIRTIN</sequence>
<dbReference type="STRING" id="385682.SAMN05444380_11469"/>